<keyword evidence="3" id="KW-1185">Reference proteome</keyword>
<sequence length="50" mass="5549">MTIEEEAAMSYEDMMEMMEENWPPRPPQPLPSPAPSPPRVAQVAALAAPR</sequence>
<evidence type="ECO:0000313" key="3">
    <source>
        <dbReference type="Proteomes" id="UP000485058"/>
    </source>
</evidence>
<accession>A0A6A0AI30</accession>
<feature type="compositionally biased region" description="Low complexity" evidence="1">
    <location>
        <begin position="39"/>
        <end position="50"/>
    </location>
</feature>
<evidence type="ECO:0000313" key="2">
    <source>
        <dbReference type="EMBL" id="GFH32362.1"/>
    </source>
</evidence>
<dbReference type="EMBL" id="BLLF01006564">
    <property type="protein sequence ID" value="GFH32362.1"/>
    <property type="molecule type" value="Genomic_DNA"/>
</dbReference>
<proteinExistence type="predicted"/>
<evidence type="ECO:0000256" key="1">
    <source>
        <dbReference type="SAM" id="MobiDB-lite"/>
    </source>
</evidence>
<feature type="region of interest" description="Disordered" evidence="1">
    <location>
        <begin position="19"/>
        <end position="50"/>
    </location>
</feature>
<dbReference type="AlphaFoldDB" id="A0A6A0AI30"/>
<comment type="caution">
    <text evidence="2">The sequence shown here is derived from an EMBL/GenBank/DDBJ whole genome shotgun (WGS) entry which is preliminary data.</text>
</comment>
<name>A0A6A0AI30_HAELA</name>
<reference evidence="2 3" key="1">
    <citation type="submission" date="2020-02" db="EMBL/GenBank/DDBJ databases">
        <title>Draft genome sequence of Haematococcus lacustris strain NIES-144.</title>
        <authorList>
            <person name="Morimoto D."/>
            <person name="Nakagawa S."/>
            <person name="Yoshida T."/>
            <person name="Sawayama S."/>
        </authorList>
    </citation>
    <scope>NUCLEOTIDE SEQUENCE [LARGE SCALE GENOMIC DNA]</scope>
    <source>
        <strain evidence="2 3">NIES-144</strain>
    </source>
</reference>
<feature type="compositionally biased region" description="Pro residues" evidence="1">
    <location>
        <begin position="23"/>
        <end position="38"/>
    </location>
</feature>
<gene>
    <name evidence="2" type="ORF">HaLaN_31570</name>
</gene>
<organism evidence="2 3">
    <name type="scientific">Haematococcus lacustris</name>
    <name type="common">Green alga</name>
    <name type="synonym">Haematococcus pluvialis</name>
    <dbReference type="NCBI Taxonomy" id="44745"/>
    <lineage>
        <taxon>Eukaryota</taxon>
        <taxon>Viridiplantae</taxon>
        <taxon>Chlorophyta</taxon>
        <taxon>core chlorophytes</taxon>
        <taxon>Chlorophyceae</taxon>
        <taxon>CS clade</taxon>
        <taxon>Chlamydomonadales</taxon>
        <taxon>Haematococcaceae</taxon>
        <taxon>Haematococcus</taxon>
    </lineage>
</organism>
<feature type="non-terminal residue" evidence="2">
    <location>
        <position position="50"/>
    </location>
</feature>
<protein>
    <submittedName>
        <fullName evidence="2">Uncharacterized protein</fullName>
    </submittedName>
</protein>
<dbReference type="Proteomes" id="UP000485058">
    <property type="component" value="Unassembled WGS sequence"/>
</dbReference>
<feature type="non-terminal residue" evidence="2">
    <location>
        <position position="1"/>
    </location>
</feature>